<name>A0A6P2BRC8_9ACTN</name>
<proteinExistence type="predicted"/>
<dbReference type="Proteomes" id="UP000460272">
    <property type="component" value="Unassembled WGS sequence"/>
</dbReference>
<protein>
    <submittedName>
        <fullName evidence="1">Uncharacterized protein</fullName>
    </submittedName>
</protein>
<dbReference type="AlphaFoldDB" id="A0A6P2BRC8"/>
<evidence type="ECO:0000313" key="1">
    <source>
        <dbReference type="EMBL" id="TVZ01629.1"/>
    </source>
</evidence>
<reference evidence="1 2" key="1">
    <citation type="submission" date="2018-11" db="EMBL/GenBank/DDBJ databases">
        <title>Trebonia kvetii gen.nov., sp.nov., a novel acidophilic actinobacterium, and proposal of the new actinobacterial family Treboniaceae fam. nov.</title>
        <authorList>
            <person name="Rapoport D."/>
            <person name="Sagova-Mareckova M."/>
            <person name="Sedlacek I."/>
            <person name="Provaznik J."/>
            <person name="Kralova S."/>
            <person name="Pavlinic D."/>
            <person name="Benes V."/>
            <person name="Kopecky J."/>
        </authorList>
    </citation>
    <scope>NUCLEOTIDE SEQUENCE [LARGE SCALE GENOMIC DNA]</scope>
    <source>
        <strain evidence="1 2">15Tr583</strain>
    </source>
</reference>
<dbReference type="RefSeq" id="WP_145858375.1">
    <property type="nucleotide sequence ID" value="NZ_RPFW01000006.1"/>
</dbReference>
<sequence length="182" mass="18944">MLAVAVVLVAGLVLVAIPHRPSAAQRAADLRGVVHDLTIDIESCAGGVTDSLTALRAIESGTSHDVKTAVTIANTAAANCSPGNNMQMEDLVLYQVPGSLASFHLDAAVKDLVTWGFPLAQRVQSDVASRLAATTPAEIERTSAQLRRDQQAMDAQRARIDQLFTSASTALSAHVAPPGLPG</sequence>
<comment type="caution">
    <text evidence="1">The sequence shown here is derived from an EMBL/GenBank/DDBJ whole genome shotgun (WGS) entry which is preliminary data.</text>
</comment>
<organism evidence="1 2">
    <name type="scientific">Trebonia kvetii</name>
    <dbReference type="NCBI Taxonomy" id="2480626"/>
    <lineage>
        <taxon>Bacteria</taxon>
        <taxon>Bacillati</taxon>
        <taxon>Actinomycetota</taxon>
        <taxon>Actinomycetes</taxon>
        <taxon>Streptosporangiales</taxon>
        <taxon>Treboniaceae</taxon>
        <taxon>Trebonia</taxon>
    </lineage>
</organism>
<dbReference type="EMBL" id="RPFW01000006">
    <property type="protein sequence ID" value="TVZ01629.1"/>
    <property type="molecule type" value="Genomic_DNA"/>
</dbReference>
<gene>
    <name evidence="1" type="ORF">EAS64_29555</name>
</gene>
<keyword evidence="2" id="KW-1185">Reference proteome</keyword>
<evidence type="ECO:0000313" key="2">
    <source>
        <dbReference type="Proteomes" id="UP000460272"/>
    </source>
</evidence>
<accession>A0A6P2BRC8</accession>